<dbReference type="CDD" id="cd00090">
    <property type="entry name" value="HTH_ARSR"/>
    <property type="match status" value="1"/>
</dbReference>
<keyword evidence="1" id="KW-0805">Transcription regulation</keyword>
<evidence type="ECO:0000256" key="2">
    <source>
        <dbReference type="ARBA" id="ARBA00023125"/>
    </source>
</evidence>
<feature type="domain" description="HTH arsR-type" evidence="4">
    <location>
        <begin position="9"/>
        <end position="89"/>
    </location>
</feature>
<name>A0ABT2JH53_9PSEU</name>
<dbReference type="InterPro" id="IPR051081">
    <property type="entry name" value="HTH_MetalResp_TranReg"/>
</dbReference>
<accession>A0ABT2JH53</accession>
<dbReference type="PANTHER" id="PTHR33154:SF15">
    <property type="entry name" value="REGULATORY PROTEIN ARSR"/>
    <property type="match status" value="1"/>
</dbReference>
<dbReference type="SUPFAM" id="SSF46785">
    <property type="entry name" value="Winged helix' DNA-binding domain"/>
    <property type="match status" value="1"/>
</dbReference>
<dbReference type="SMART" id="SM00418">
    <property type="entry name" value="HTH_ARSR"/>
    <property type="match status" value="1"/>
</dbReference>
<keyword evidence="6" id="KW-1185">Reference proteome</keyword>
<comment type="caution">
    <text evidence="5">The sequence shown here is derived from an EMBL/GenBank/DDBJ whole genome shotgun (WGS) entry which is preliminary data.</text>
</comment>
<keyword evidence="2" id="KW-0238">DNA-binding</keyword>
<reference evidence="5 6" key="1">
    <citation type="submission" date="2021-02" db="EMBL/GenBank/DDBJ databases">
        <title>Actinophytocola xerophila sp. nov., isolated from soil of cotton cropping field.</title>
        <authorList>
            <person name="Huang R."/>
            <person name="Chen X."/>
            <person name="Ge X."/>
            <person name="Liu W."/>
        </authorList>
    </citation>
    <scope>NUCLEOTIDE SEQUENCE [LARGE SCALE GENOMIC DNA]</scope>
    <source>
        <strain evidence="5 6">S1-96</strain>
    </source>
</reference>
<dbReference type="Gene3D" id="1.10.10.10">
    <property type="entry name" value="Winged helix-like DNA-binding domain superfamily/Winged helix DNA-binding domain"/>
    <property type="match status" value="1"/>
</dbReference>
<dbReference type="RefSeq" id="WP_260195103.1">
    <property type="nucleotide sequence ID" value="NZ_JAFFZE010000024.1"/>
</dbReference>
<dbReference type="PANTHER" id="PTHR33154">
    <property type="entry name" value="TRANSCRIPTIONAL REGULATOR, ARSR FAMILY"/>
    <property type="match status" value="1"/>
</dbReference>
<evidence type="ECO:0000313" key="5">
    <source>
        <dbReference type="EMBL" id="MCT2587211.1"/>
    </source>
</evidence>
<dbReference type="InterPro" id="IPR036388">
    <property type="entry name" value="WH-like_DNA-bd_sf"/>
</dbReference>
<evidence type="ECO:0000313" key="6">
    <source>
        <dbReference type="Proteomes" id="UP001156441"/>
    </source>
</evidence>
<proteinExistence type="predicted"/>
<dbReference type="Pfam" id="PF12840">
    <property type="entry name" value="HTH_20"/>
    <property type="match status" value="1"/>
</dbReference>
<dbReference type="Proteomes" id="UP001156441">
    <property type="component" value="Unassembled WGS sequence"/>
</dbReference>
<keyword evidence="3" id="KW-0804">Transcription</keyword>
<dbReference type="InterPro" id="IPR036390">
    <property type="entry name" value="WH_DNA-bd_sf"/>
</dbReference>
<dbReference type="InterPro" id="IPR001845">
    <property type="entry name" value="HTH_ArsR_DNA-bd_dom"/>
</dbReference>
<dbReference type="EMBL" id="JAFFZE010000024">
    <property type="protein sequence ID" value="MCT2587211.1"/>
    <property type="molecule type" value="Genomic_DNA"/>
</dbReference>
<evidence type="ECO:0000256" key="3">
    <source>
        <dbReference type="ARBA" id="ARBA00023163"/>
    </source>
</evidence>
<gene>
    <name evidence="5" type="ORF">JT362_29205</name>
</gene>
<sequence>MRHRVTDSELMGALAHPLRAALLRHLMAVGPRTASECAEAVGSTASNCSWHLRQLARFGLVEEAGERGGRERPWRSAVVGLELGEPAADPTTNAARRAILANALNEEATLTQRFLDRADELEPEWRDAGALDTYGLTITADELRQLVARIDELVRPYVATVRTAPPDDARAVHLGLRAFRRLDRA</sequence>
<dbReference type="InterPro" id="IPR011991">
    <property type="entry name" value="ArsR-like_HTH"/>
</dbReference>
<organism evidence="5 6">
    <name type="scientific">Actinophytocola gossypii</name>
    <dbReference type="NCBI Taxonomy" id="2812003"/>
    <lineage>
        <taxon>Bacteria</taxon>
        <taxon>Bacillati</taxon>
        <taxon>Actinomycetota</taxon>
        <taxon>Actinomycetes</taxon>
        <taxon>Pseudonocardiales</taxon>
        <taxon>Pseudonocardiaceae</taxon>
    </lineage>
</organism>
<evidence type="ECO:0000259" key="4">
    <source>
        <dbReference type="SMART" id="SM00418"/>
    </source>
</evidence>
<evidence type="ECO:0000256" key="1">
    <source>
        <dbReference type="ARBA" id="ARBA00023015"/>
    </source>
</evidence>
<protein>
    <submittedName>
        <fullName evidence="5">Helix-turn-helix transcriptional regulator</fullName>
    </submittedName>
</protein>